<feature type="compositionally biased region" description="Low complexity" evidence="1">
    <location>
        <begin position="190"/>
        <end position="199"/>
    </location>
</feature>
<reference evidence="3" key="2">
    <citation type="submission" date="2025-08" db="UniProtKB">
        <authorList>
            <consortium name="RefSeq"/>
        </authorList>
    </citation>
    <scope>IDENTIFICATION</scope>
    <source>
        <tissue evidence="3">Leaf</tissue>
    </source>
</reference>
<evidence type="ECO:0000256" key="1">
    <source>
        <dbReference type="SAM" id="MobiDB-lite"/>
    </source>
</evidence>
<feature type="compositionally biased region" description="Polar residues" evidence="1">
    <location>
        <begin position="200"/>
        <end position="209"/>
    </location>
</feature>
<evidence type="ECO:0000313" key="3">
    <source>
        <dbReference type="RefSeq" id="XP_031390186.1"/>
    </source>
</evidence>
<dbReference type="GO" id="GO:0009638">
    <property type="term" value="P:phototropism"/>
    <property type="evidence" value="ECO:0007669"/>
    <property type="project" value="InterPro"/>
</dbReference>
<dbReference type="InterPro" id="IPR039615">
    <property type="entry name" value="PKS"/>
</dbReference>
<proteinExistence type="predicted"/>
<dbReference type="AlphaFoldDB" id="A0A6P8D9E8"/>
<dbReference type="PANTHER" id="PTHR33781:SF1">
    <property type="entry name" value="PROTEIN PHYTOCHROME KINASE SUBSTRATE 4"/>
    <property type="match status" value="1"/>
</dbReference>
<feature type="region of interest" description="Disordered" evidence="1">
    <location>
        <begin position="1"/>
        <end position="25"/>
    </location>
</feature>
<reference evidence="2" key="1">
    <citation type="journal article" date="2020" name="Plant Biotechnol. J.">
        <title>The pomegranate (Punica granatum L.) draft genome dissects genetic divergence between soft- and hard-seeded cultivars.</title>
        <authorList>
            <person name="Luo X."/>
            <person name="Li H."/>
            <person name="Wu Z."/>
            <person name="Yao W."/>
            <person name="Zhao P."/>
            <person name="Cao D."/>
            <person name="Yu H."/>
            <person name="Li K."/>
            <person name="Poudel K."/>
            <person name="Zhao D."/>
            <person name="Zhang F."/>
            <person name="Xia X."/>
            <person name="Chen L."/>
            <person name="Wang Q."/>
            <person name="Jing D."/>
            <person name="Cao S."/>
        </authorList>
    </citation>
    <scope>NUCLEOTIDE SEQUENCE [LARGE SCALE GENOMIC DNA]</scope>
    <source>
        <strain evidence="2">cv. Tunisia</strain>
    </source>
</reference>
<keyword evidence="2" id="KW-1185">Reference proteome</keyword>
<feature type="compositionally biased region" description="Polar residues" evidence="1">
    <location>
        <begin position="1"/>
        <end position="18"/>
    </location>
</feature>
<evidence type="ECO:0000313" key="2">
    <source>
        <dbReference type="Proteomes" id="UP000515151"/>
    </source>
</evidence>
<dbReference type="PANTHER" id="PTHR33781">
    <property type="entry name" value="PROTEIN PHYTOCHROME KINASE SUBSTRATE 1-RELATED"/>
    <property type="match status" value="1"/>
</dbReference>
<accession>A0A6P8D9E8</accession>
<gene>
    <name evidence="3" type="primary">LOC116202716</name>
</gene>
<dbReference type="Proteomes" id="UP000515151">
    <property type="component" value="Chromosome 4"/>
</dbReference>
<dbReference type="RefSeq" id="XP_031390186.1">
    <property type="nucleotide sequence ID" value="XM_031534326.1"/>
</dbReference>
<feature type="region of interest" description="Disordered" evidence="1">
    <location>
        <begin position="190"/>
        <end position="210"/>
    </location>
</feature>
<organism evidence="2 3">
    <name type="scientific">Punica granatum</name>
    <name type="common">Pomegranate</name>
    <dbReference type="NCBI Taxonomy" id="22663"/>
    <lineage>
        <taxon>Eukaryota</taxon>
        <taxon>Viridiplantae</taxon>
        <taxon>Streptophyta</taxon>
        <taxon>Embryophyta</taxon>
        <taxon>Tracheophyta</taxon>
        <taxon>Spermatophyta</taxon>
        <taxon>Magnoliopsida</taxon>
        <taxon>eudicotyledons</taxon>
        <taxon>Gunneridae</taxon>
        <taxon>Pentapetalae</taxon>
        <taxon>rosids</taxon>
        <taxon>malvids</taxon>
        <taxon>Myrtales</taxon>
        <taxon>Lythraceae</taxon>
        <taxon>Punica</taxon>
    </lineage>
</organism>
<name>A0A6P8D9E8_PUNGR</name>
<sequence length="522" mass="56224">MRSSVSSNLGSTFPQPRTNRPAFPFHSSSFRQKKLSSLMATDFSFSAYLRPTNDDDDGCGENRAVVAAAAPGDLELSIFDARKYFTETSIDPIPCATKKISQPVPRFSTDSSVDGFSRSYRTRLYRSCATPTASSEASWNSHTGLLSNPPGAIPVSLRNPASDRKSGSRCSSPRWLLFLRECPCSSKKSVQVQKTSSESRSPASRNNCSPKLGEAAISKIKLDNSTGKVTSKPELFVENMQNIVLDAHTRFSNEGFTFPVLNPSTSSSSLPFNRKLLIHDFPPKTASAVIASLPLPLTEDPPRDSLEVFQPSGTPPDIRRKSRDAISFPVSPRRRINSVSVDNDIMSDASSDLFEIESFSMQSNSTSYPAVYARPRDSLDEARPRFSTAASGGIYGCLDGPTAAAVYDTTTECGYEPSEASITWSVNTAEGTAFDHASVTNYSVSASDVEEFTRIQLRQHKELERSGGGVGGGGGKRRGGGGGLLTSCRCEKAVSVGPNPVKYTTDKGHVAARAGRGVITSR</sequence>
<dbReference type="OrthoDB" id="691744at2759"/>
<dbReference type="GeneID" id="116202716"/>
<protein>
    <submittedName>
        <fullName evidence="3">Protein PHYTOCHROME KINASE SUBSTRATE 4-like</fullName>
    </submittedName>
</protein>